<dbReference type="AlphaFoldDB" id="A0A6M0K576"/>
<dbReference type="EMBL" id="JAAIJQ010000060">
    <property type="protein sequence ID" value="NEV63747.1"/>
    <property type="molecule type" value="Genomic_DNA"/>
</dbReference>
<protein>
    <submittedName>
        <fullName evidence="1">ATP-binding protein</fullName>
    </submittedName>
</protein>
<dbReference type="InterPro" id="IPR036890">
    <property type="entry name" value="HATPase_C_sf"/>
</dbReference>
<organism evidence="1 2">
    <name type="scientific">Thiorhodococcus minor</name>
    <dbReference type="NCBI Taxonomy" id="57489"/>
    <lineage>
        <taxon>Bacteria</taxon>
        <taxon>Pseudomonadati</taxon>
        <taxon>Pseudomonadota</taxon>
        <taxon>Gammaproteobacteria</taxon>
        <taxon>Chromatiales</taxon>
        <taxon>Chromatiaceae</taxon>
        <taxon>Thiorhodococcus</taxon>
    </lineage>
</organism>
<evidence type="ECO:0000313" key="1">
    <source>
        <dbReference type="EMBL" id="NEV63747.1"/>
    </source>
</evidence>
<accession>A0A6M0K576</accession>
<gene>
    <name evidence="1" type="ORF">G3446_17935</name>
</gene>
<comment type="caution">
    <text evidence="1">The sequence shown here is derived from an EMBL/GenBank/DDBJ whole genome shotgun (WGS) entry which is preliminary data.</text>
</comment>
<evidence type="ECO:0000313" key="2">
    <source>
        <dbReference type="Proteomes" id="UP000483379"/>
    </source>
</evidence>
<sequence length="487" mass="55674">MTNQQDRQGQDSLGEARASPTKDFFVRMLTRDIELGDALLDLLDNCLDGVLRTGSIDRDSRRPYEGYKAKLILSEQEFVIEDNCGGIPLDVARRYAFAMGRPQDAPSDAPATIGMYGIGMKRAIFKMGTNAIVQSRHGDDEAFYVEFTPEWMADDIWEDLEIYSLDESEFTGLGTRIQILKLGDEARRFFGDRQKVDDFRKLVARHYSLILEKGFEVRIGSPDEIDSDIARVRPAPFRLLWSTESSDSAQIAPFVYRGQIEGVDCEIYAGFYRPLLTKEELETEEESRGSTDDAGWVVVCNDRVVIWKDRTRLTGWGESGVPNFHGQFIPITGIVLLYSEDPSLLPLTTTKRGIDAASSVYSVAKDMMRDATKELTKFTNRWKKFPEERNEFYKRSSKCSLTDIRNKVRSEALPLRKTRRFGEIQVFRPDLPAPPRENTDARISFLANKEEIEIVRRFFFEDQELKNEEVGKRSFAYALEGARRASE</sequence>
<keyword evidence="1" id="KW-0547">Nucleotide-binding</keyword>
<dbReference type="SUPFAM" id="SSF55874">
    <property type="entry name" value="ATPase domain of HSP90 chaperone/DNA topoisomerase II/histidine kinase"/>
    <property type="match status" value="1"/>
</dbReference>
<keyword evidence="2" id="KW-1185">Reference proteome</keyword>
<name>A0A6M0K576_9GAMM</name>
<dbReference type="GO" id="GO:0005524">
    <property type="term" value="F:ATP binding"/>
    <property type="evidence" value="ECO:0007669"/>
    <property type="project" value="UniProtKB-KW"/>
</dbReference>
<dbReference type="Proteomes" id="UP000483379">
    <property type="component" value="Unassembled WGS sequence"/>
</dbReference>
<keyword evidence="1" id="KW-0067">ATP-binding</keyword>
<dbReference type="Pfam" id="PF13589">
    <property type="entry name" value="HATPase_c_3"/>
    <property type="match status" value="1"/>
</dbReference>
<reference evidence="1 2" key="1">
    <citation type="submission" date="2020-02" db="EMBL/GenBank/DDBJ databases">
        <title>Genome sequences of Thiorhodococcus mannitoliphagus and Thiorhodococcus minor, purple sulfur photosynthetic bacteria in the gammaproteobacterial family, Chromatiaceae.</title>
        <authorList>
            <person name="Aviles F.A."/>
            <person name="Meyer T.E."/>
            <person name="Kyndt J.A."/>
        </authorList>
    </citation>
    <scope>NUCLEOTIDE SEQUENCE [LARGE SCALE GENOMIC DNA]</scope>
    <source>
        <strain evidence="1 2">DSM 11518</strain>
    </source>
</reference>
<dbReference type="Gene3D" id="3.30.565.10">
    <property type="entry name" value="Histidine kinase-like ATPase, C-terminal domain"/>
    <property type="match status" value="1"/>
</dbReference>
<proteinExistence type="predicted"/>
<dbReference type="RefSeq" id="WP_164454209.1">
    <property type="nucleotide sequence ID" value="NZ_JAAIJQ010000060.1"/>
</dbReference>